<comment type="similarity">
    <text evidence="1">Belongs to the phD/YefM antitoxin family.</text>
</comment>
<accession>A0A2H0TZU7</accession>
<evidence type="ECO:0000256" key="1">
    <source>
        <dbReference type="ARBA" id="ARBA00009981"/>
    </source>
</evidence>
<evidence type="ECO:0000256" key="2">
    <source>
        <dbReference type="SAM" id="MobiDB-lite"/>
    </source>
</evidence>
<dbReference type="SUPFAM" id="SSF143120">
    <property type="entry name" value="YefM-like"/>
    <property type="match status" value="1"/>
</dbReference>
<protein>
    <recommendedName>
        <fullName evidence="5">Antitoxin</fullName>
    </recommendedName>
</protein>
<evidence type="ECO:0000313" key="4">
    <source>
        <dbReference type="Proteomes" id="UP000230852"/>
    </source>
</evidence>
<comment type="caution">
    <text evidence="3">The sequence shown here is derived from an EMBL/GenBank/DDBJ whole genome shotgun (WGS) entry which is preliminary data.</text>
</comment>
<feature type="region of interest" description="Disordered" evidence="2">
    <location>
        <begin position="202"/>
        <end position="222"/>
    </location>
</feature>
<sequence>MSANLDRLIKLAKKSGSTLIIHDEQKGDIVMMDLDAYEEMLDTREAFSCEDYNFDNEELYEMSERELLDKINRDIGIWRSYQDEEDKEFREDVLEDDLAKNPPEDPFSEDFAHSPEWHKAGDILVNRHNSFAPNFATEQMPDYFVPDLPNFEDDDEEDDDENNFSVEKQMFGVDDSEDNLVYNTLGQEVFENKNKVPFAKHEEEMKDEEDLDEDPVFFEEPV</sequence>
<dbReference type="InterPro" id="IPR036165">
    <property type="entry name" value="YefM-like_sf"/>
</dbReference>
<dbReference type="EMBL" id="PFBU01000064">
    <property type="protein sequence ID" value="PIR78102.1"/>
    <property type="molecule type" value="Genomic_DNA"/>
</dbReference>
<evidence type="ECO:0008006" key="5">
    <source>
        <dbReference type="Google" id="ProtNLM"/>
    </source>
</evidence>
<name>A0A2H0TZU7_9BACT</name>
<gene>
    <name evidence="3" type="ORF">COU28_03515</name>
</gene>
<evidence type="ECO:0000313" key="3">
    <source>
        <dbReference type="EMBL" id="PIR78102.1"/>
    </source>
</evidence>
<organism evidence="3 4">
    <name type="scientific">Candidatus Magasanikbacteria bacterium CG10_big_fil_rev_8_21_14_0_10_36_16</name>
    <dbReference type="NCBI Taxonomy" id="1974645"/>
    <lineage>
        <taxon>Bacteria</taxon>
        <taxon>Candidatus Magasanikiibacteriota</taxon>
    </lineage>
</organism>
<dbReference type="AlphaFoldDB" id="A0A2H0TZU7"/>
<reference evidence="4" key="1">
    <citation type="submission" date="2017-09" db="EMBL/GenBank/DDBJ databases">
        <title>Depth-based differentiation of microbial function through sediment-hosted aquifers and enrichment of novel symbionts in the deep terrestrial subsurface.</title>
        <authorList>
            <person name="Probst A.J."/>
            <person name="Ladd B."/>
            <person name="Jarett J.K."/>
            <person name="Geller-Mcgrath D.E."/>
            <person name="Sieber C.M.K."/>
            <person name="Emerson J.B."/>
            <person name="Anantharaman K."/>
            <person name="Thomas B.C."/>
            <person name="Malmstrom R."/>
            <person name="Stieglmeier M."/>
            <person name="Klingl A."/>
            <person name="Woyke T."/>
            <person name="Ryan C.M."/>
            <person name="Banfield J.F."/>
        </authorList>
    </citation>
    <scope>NUCLEOTIDE SEQUENCE [LARGE SCALE GENOMIC DNA]</scope>
</reference>
<dbReference type="Proteomes" id="UP000230852">
    <property type="component" value="Unassembled WGS sequence"/>
</dbReference>
<proteinExistence type="inferred from homology"/>
<feature type="compositionally biased region" description="Acidic residues" evidence="2">
    <location>
        <begin position="205"/>
        <end position="222"/>
    </location>
</feature>